<dbReference type="CDD" id="cd14688">
    <property type="entry name" value="bZIP_YAP"/>
    <property type="match status" value="1"/>
</dbReference>
<feature type="compositionally biased region" description="Basic and acidic residues" evidence="4">
    <location>
        <begin position="101"/>
        <end position="115"/>
    </location>
</feature>
<dbReference type="Gene3D" id="1.10.238.100">
    <property type="entry name" value="YAP1 redox domain. Chain B"/>
    <property type="match status" value="1"/>
</dbReference>
<dbReference type="PANTHER" id="PTHR40621:SF6">
    <property type="entry name" value="AP-1-LIKE TRANSCRIPTION FACTOR YAP1-RELATED"/>
    <property type="match status" value="1"/>
</dbReference>
<evidence type="ECO:0000256" key="2">
    <source>
        <dbReference type="ARBA" id="ARBA00004496"/>
    </source>
</evidence>
<keyword evidence="7" id="KW-1185">Reference proteome</keyword>
<dbReference type="GO" id="GO:0005737">
    <property type="term" value="C:cytoplasm"/>
    <property type="evidence" value="ECO:0007669"/>
    <property type="project" value="UniProtKB-SubCell"/>
</dbReference>
<dbReference type="PROSITE" id="PS50217">
    <property type="entry name" value="BZIP"/>
    <property type="match status" value="1"/>
</dbReference>
<evidence type="ECO:0000256" key="3">
    <source>
        <dbReference type="ARBA" id="ARBA00023242"/>
    </source>
</evidence>
<evidence type="ECO:0000256" key="4">
    <source>
        <dbReference type="SAM" id="MobiDB-lite"/>
    </source>
</evidence>
<dbReference type="PANTHER" id="PTHR40621">
    <property type="entry name" value="TRANSCRIPTION FACTOR KAPC-RELATED"/>
    <property type="match status" value="1"/>
</dbReference>
<dbReference type="EMBL" id="FJUX01000002">
    <property type="protein sequence ID" value="CZS89388.1"/>
    <property type="molecule type" value="Genomic_DNA"/>
</dbReference>
<feature type="region of interest" description="Disordered" evidence="4">
    <location>
        <begin position="193"/>
        <end position="231"/>
    </location>
</feature>
<gene>
    <name evidence="6" type="ORF">RAG0_00798</name>
</gene>
<feature type="domain" description="BZIP" evidence="5">
    <location>
        <begin position="111"/>
        <end position="169"/>
    </location>
</feature>
<dbReference type="SUPFAM" id="SSF111430">
    <property type="entry name" value="YAP1 redox domain"/>
    <property type="match status" value="1"/>
</dbReference>
<name>A0A1E1JU78_9HELO</name>
<dbReference type="InterPro" id="IPR023167">
    <property type="entry name" value="Yap1_redox_dom_sf"/>
</dbReference>
<dbReference type="GO" id="GO:0090575">
    <property type="term" value="C:RNA polymerase II transcription regulator complex"/>
    <property type="evidence" value="ECO:0007669"/>
    <property type="project" value="TreeGrafter"/>
</dbReference>
<dbReference type="Gene3D" id="1.20.5.170">
    <property type="match status" value="1"/>
</dbReference>
<evidence type="ECO:0000259" key="5">
    <source>
        <dbReference type="PROSITE" id="PS50217"/>
    </source>
</evidence>
<keyword evidence="3" id="KW-0539">Nucleus</keyword>
<evidence type="ECO:0000256" key="1">
    <source>
        <dbReference type="ARBA" id="ARBA00004123"/>
    </source>
</evidence>
<dbReference type="Proteomes" id="UP000178912">
    <property type="component" value="Unassembled WGS sequence"/>
</dbReference>
<dbReference type="GO" id="GO:0000976">
    <property type="term" value="F:transcription cis-regulatory region binding"/>
    <property type="evidence" value="ECO:0007669"/>
    <property type="project" value="InterPro"/>
</dbReference>
<dbReference type="InterPro" id="IPR046347">
    <property type="entry name" value="bZIP_sf"/>
</dbReference>
<dbReference type="InterPro" id="IPR050936">
    <property type="entry name" value="AP-1-like"/>
</dbReference>
<dbReference type="OrthoDB" id="2590011at2759"/>
<organism evidence="6 7">
    <name type="scientific">Rhynchosporium agropyri</name>
    <dbReference type="NCBI Taxonomy" id="914238"/>
    <lineage>
        <taxon>Eukaryota</taxon>
        <taxon>Fungi</taxon>
        <taxon>Dikarya</taxon>
        <taxon>Ascomycota</taxon>
        <taxon>Pezizomycotina</taxon>
        <taxon>Leotiomycetes</taxon>
        <taxon>Helotiales</taxon>
        <taxon>Ploettnerulaceae</taxon>
        <taxon>Rhynchosporium</taxon>
    </lineage>
</organism>
<proteinExistence type="predicted"/>
<dbReference type="GO" id="GO:0001228">
    <property type="term" value="F:DNA-binding transcription activator activity, RNA polymerase II-specific"/>
    <property type="evidence" value="ECO:0007669"/>
    <property type="project" value="TreeGrafter"/>
</dbReference>
<sequence>MNVKIESQAVPHFPAMMANQDRADGFLDYSDSNPSSPNPANMSSASPIDQYANKSVGGSGYGSGQSDSGKSPLSMSLGFLKTLTEKKSTRVDGQTPKRRGPKPDSKPALTRRQELNRQAQRTHRERKELYIKALEQEVLRLKENFSMVSRDKESLAEENRQLKHLLAQHGIPWNGTGGVEELARNTSVGYTSSGSISGSYAAGSQSQSPPPFMNSNPNFQNGSSTGMNGGNMAQRQVQQGVDYDQAGIDFVLTLERPCMDHIQFLVERASDLEGEFCGHALMASCPPVLHPEDMPEMPFGHGPTNQNGTAQKTWDLTKPDLANLLDLSKRLNLDGEITPVMAWGMVLGYPRFPELSTKDFEHMCMELGAKVRCYGFGAVLEEFEVRDVLESVFYTKPEMTTF</sequence>
<protein>
    <submittedName>
        <fullName evidence="6">Related to transcription factor pap1</fullName>
    </submittedName>
</protein>
<accession>A0A1E1JU78</accession>
<comment type="subcellular location">
    <subcellularLocation>
        <location evidence="2">Cytoplasm</location>
    </subcellularLocation>
    <subcellularLocation>
        <location evidence="1">Nucleus</location>
    </subcellularLocation>
</comment>
<feature type="region of interest" description="Disordered" evidence="4">
    <location>
        <begin position="24"/>
        <end position="124"/>
    </location>
</feature>
<dbReference type="InterPro" id="IPR004827">
    <property type="entry name" value="bZIP"/>
</dbReference>
<reference evidence="7" key="1">
    <citation type="submission" date="2016-03" db="EMBL/GenBank/DDBJ databases">
        <authorList>
            <person name="Guldener U."/>
        </authorList>
    </citation>
    <scope>NUCLEOTIDE SEQUENCE [LARGE SCALE GENOMIC DNA]</scope>
    <source>
        <strain evidence="7">04CH-RAC-A.6.1</strain>
    </source>
</reference>
<feature type="compositionally biased region" description="Low complexity" evidence="4">
    <location>
        <begin position="30"/>
        <end position="47"/>
    </location>
</feature>
<evidence type="ECO:0000313" key="7">
    <source>
        <dbReference type="Proteomes" id="UP000178912"/>
    </source>
</evidence>
<dbReference type="AlphaFoldDB" id="A0A1E1JU78"/>
<dbReference type="SUPFAM" id="SSF57959">
    <property type="entry name" value="Leucine zipper domain"/>
    <property type="match status" value="1"/>
</dbReference>
<evidence type="ECO:0000313" key="6">
    <source>
        <dbReference type="EMBL" id="CZS89388.1"/>
    </source>
</evidence>